<accession>A0A557QLP5</accession>
<reference evidence="1 2" key="1">
    <citation type="submission" date="2019-07" db="EMBL/GenBank/DDBJ databases">
        <title>The pathways for chlorine oxyanion respiration interact through the shared metabolite chlorate.</title>
        <authorList>
            <person name="Barnum T.P."/>
            <person name="Cheng Y."/>
            <person name="Hill K.A."/>
            <person name="Lucas L.N."/>
            <person name="Carlson H.K."/>
            <person name="Coates J.D."/>
        </authorList>
    </citation>
    <scope>NUCLEOTIDE SEQUENCE [LARGE SCALE GENOMIC DNA]</scope>
    <source>
        <strain evidence="1 2">SFB-3</strain>
    </source>
</reference>
<proteinExistence type="predicted"/>
<organism evidence="1 2">
    <name type="scientific">Denitromonas halophila</name>
    <dbReference type="NCBI Taxonomy" id="1629404"/>
    <lineage>
        <taxon>Bacteria</taxon>
        <taxon>Pseudomonadati</taxon>
        <taxon>Pseudomonadota</taxon>
        <taxon>Betaproteobacteria</taxon>
        <taxon>Rhodocyclales</taxon>
        <taxon>Zoogloeaceae</taxon>
        <taxon>Denitromonas</taxon>
    </lineage>
</organism>
<comment type="caution">
    <text evidence="1">The sequence shown here is derived from an EMBL/GenBank/DDBJ whole genome shotgun (WGS) entry which is preliminary data.</text>
</comment>
<feature type="non-terminal residue" evidence="1">
    <location>
        <position position="141"/>
    </location>
</feature>
<dbReference type="Proteomes" id="UP000319502">
    <property type="component" value="Unassembled WGS sequence"/>
</dbReference>
<sequence length="141" mass="15940">MNETTKQQEAKTVSGSRHDRLVILHELGLTNEAFDGYDKHDQVWMIKTSKHPPTAYQLSIAFGKYASGTRPGDDMWCEYDKDALDYCLLTYDERLNSGAAKPSRCNVELEVHITKKPTRRDLLCVITELQALIGEARATHG</sequence>
<dbReference type="RefSeq" id="WP_144310110.1">
    <property type="nucleotide sequence ID" value="NZ_VMNK01000014.1"/>
</dbReference>
<keyword evidence="2" id="KW-1185">Reference proteome</keyword>
<protein>
    <submittedName>
        <fullName evidence="1">Uncharacterized protein</fullName>
    </submittedName>
</protein>
<dbReference type="AlphaFoldDB" id="A0A557QLP5"/>
<dbReference type="EMBL" id="VMNK01000014">
    <property type="protein sequence ID" value="TVO53820.1"/>
    <property type="molecule type" value="Genomic_DNA"/>
</dbReference>
<name>A0A557QLP5_9RHOO</name>
<gene>
    <name evidence="1" type="ORF">FHP91_13565</name>
</gene>
<evidence type="ECO:0000313" key="1">
    <source>
        <dbReference type="EMBL" id="TVO53820.1"/>
    </source>
</evidence>
<evidence type="ECO:0000313" key="2">
    <source>
        <dbReference type="Proteomes" id="UP000319502"/>
    </source>
</evidence>